<accession>A0A4D7JPU6</accession>
<dbReference type="InterPro" id="IPR003658">
    <property type="entry name" value="Anti-sigma_ant"/>
</dbReference>
<evidence type="ECO:0000256" key="2">
    <source>
        <dbReference type="RuleBase" id="RU003749"/>
    </source>
</evidence>
<keyword evidence="3" id="KW-1133">Transmembrane helix</keyword>
<dbReference type="InterPro" id="IPR002645">
    <property type="entry name" value="STAS_dom"/>
</dbReference>
<protein>
    <recommendedName>
        <fullName evidence="2">Anti-sigma factor antagonist</fullName>
    </recommendedName>
</protein>
<dbReference type="InterPro" id="IPR036513">
    <property type="entry name" value="STAS_dom_sf"/>
</dbReference>
<dbReference type="SUPFAM" id="SSF52091">
    <property type="entry name" value="SpoIIaa-like"/>
    <property type="match status" value="1"/>
</dbReference>
<evidence type="ECO:0000256" key="3">
    <source>
        <dbReference type="SAM" id="Phobius"/>
    </source>
</evidence>
<dbReference type="NCBIfam" id="TIGR00377">
    <property type="entry name" value="ant_ant_sig"/>
    <property type="match status" value="1"/>
</dbReference>
<dbReference type="CDD" id="cd07043">
    <property type="entry name" value="STAS_anti-anti-sigma_factors"/>
    <property type="match status" value="1"/>
</dbReference>
<keyword evidence="3" id="KW-0472">Membrane</keyword>
<keyword evidence="6" id="KW-1185">Reference proteome</keyword>
<dbReference type="Gene3D" id="3.30.750.24">
    <property type="entry name" value="STAS domain"/>
    <property type="match status" value="1"/>
</dbReference>
<keyword evidence="3" id="KW-0812">Transmembrane</keyword>
<evidence type="ECO:0000256" key="1">
    <source>
        <dbReference type="ARBA" id="ARBA00009013"/>
    </source>
</evidence>
<evidence type="ECO:0000259" key="4">
    <source>
        <dbReference type="PROSITE" id="PS50801"/>
    </source>
</evidence>
<gene>
    <name evidence="5" type="ORF">DCC35_01210</name>
</gene>
<feature type="transmembrane region" description="Helical" evidence="3">
    <location>
        <begin position="44"/>
        <end position="66"/>
    </location>
</feature>
<dbReference type="GO" id="GO:0043856">
    <property type="term" value="F:anti-sigma factor antagonist activity"/>
    <property type="evidence" value="ECO:0007669"/>
    <property type="project" value="InterPro"/>
</dbReference>
<dbReference type="KEGG" id="fpf:DCC35_01210"/>
<dbReference type="PROSITE" id="PS50801">
    <property type="entry name" value="STAS"/>
    <property type="match status" value="1"/>
</dbReference>
<evidence type="ECO:0000313" key="5">
    <source>
        <dbReference type="EMBL" id="QCK13466.1"/>
    </source>
</evidence>
<dbReference type="EMBL" id="CP028923">
    <property type="protein sequence ID" value="QCK13466.1"/>
    <property type="molecule type" value="Genomic_DNA"/>
</dbReference>
<dbReference type="RefSeq" id="WP_137089061.1">
    <property type="nucleotide sequence ID" value="NZ_CP028923.1"/>
</dbReference>
<dbReference type="Proteomes" id="UP000298616">
    <property type="component" value="Chromosome"/>
</dbReference>
<name>A0A4D7JPU6_9BACT</name>
<evidence type="ECO:0000313" key="6">
    <source>
        <dbReference type="Proteomes" id="UP000298616"/>
    </source>
</evidence>
<reference evidence="5 6" key="1">
    <citation type="submission" date="2018-04" db="EMBL/GenBank/DDBJ databases">
        <title>Complete genome uncultured novel isolate.</title>
        <authorList>
            <person name="Merlino G."/>
        </authorList>
    </citation>
    <scope>NUCLEOTIDE SEQUENCE [LARGE SCALE GENOMIC DNA]</scope>
    <source>
        <strain evidence="6">R1DC9</strain>
    </source>
</reference>
<dbReference type="AlphaFoldDB" id="A0A4D7JPU6"/>
<dbReference type="PANTHER" id="PTHR33495">
    <property type="entry name" value="ANTI-SIGMA FACTOR ANTAGONIST TM_1081-RELATED-RELATED"/>
    <property type="match status" value="1"/>
</dbReference>
<feature type="domain" description="STAS" evidence="4">
    <location>
        <begin position="2"/>
        <end position="111"/>
    </location>
</feature>
<comment type="similarity">
    <text evidence="1 2">Belongs to the anti-sigma-factor antagonist family.</text>
</comment>
<dbReference type="Pfam" id="PF01740">
    <property type="entry name" value="STAS"/>
    <property type="match status" value="1"/>
</dbReference>
<dbReference type="OrthoDB" id="9795051at2"/>
<proteinExistence type="inferred from homology"/>
<sequence>MLEISTKKQEGIYHIIITGEVDASSSIELDKQISMALDKGENKLLINCTGLSYISSAGLGVFMSYVEPMEAEDLKMVIFGLSTKVYNTFEILGLHQVLTIKQTEEEAKGYLNEI</sequence>
<organism evidence="5 6">
    <name type="scientific">Mangrovivirga cuniculi</name>
    <dbReference type="NCBI Taxonomy" id="2715131"/>
    <lineage>
        <taxon>Bacteria</taxon>
        <taxon>Pseudomonadati</taxon>
        <taxon>Bacteroidota</taxon>
        <taxon>Cytophagia</taxon>
        <taxon>Cytophagales</taxon>
        <taxon>Mangrovivirgaceae</taxon>
        <taxon>Mangrovivirga</taxon>
    </lineage>
</organism>